<accession>A0A5A7RKC4</accession>
<dbReference type="EMBL" id="BKCP01013403">
    <property type="protein sequence ID" value="GER57646.1"/>
    <property type="molecule type" value="Genomic_DNA"/>
</dbReference>
<comment type="caution">
    <text evidence="3">The sequence shown here is derived from an EMBL/GenBank/DDBJ whole genome shotgun (WGS) entry which is preliminary data.</text>
</comment>
<protein>
    <submittedName>
        <fullName evidence="3">5-methylcytosine-specific restriction enzyme B</fullName>
    </submittedName>
</protein>
<keyword evidence="1" id="KW-0472">Membrane</keyword>
<keyword evidence="1" id="KW-0812">Transmembrane</keyword>
<proteinExistence type="predicted"/>
<keyword evidence="4" id="KW-1185">Reference proteome</keyword>
<feature type="chain" id="PRO_5023062333" evidence="2">
    <location>
        <begin position="22"/>
        <end position="222"/>
    </location>
</feature>
<gene>
    <name evidence="3" type="ORF">STAS_35461</name>
</gene>
<dbReference type="AlphaFoldDB" id="A0A5A7RKC4"/>
<organism evidence="3 4">
    <name type="scientific">Striga asiatica</name>
    <name type="common">Asiatic witchweed</name>
    <name type="synonym">Buchnera asiatica</name>
    <dbReference type="NCBI Taxonomy" id="4170"/>
    <lineage>
        <taxon>Eukaryota</taxon>
        <taxon>Viridiplantae</taxon>
        <taxon>Streptophyta</taxon>
        <taxon>Embryophyta</taxon>
        <taxon>Tracheophyta</taxon>
        <taxon>Spermatophyta</taxon>
        <taxon>Magnoliopsida</taxon>
        <taxon>eudicotyledons</taxon>
        <taxon>Gunneridae</taxon>
        <taxon>Pentapetalae</taxon>
        <taxon>asterids</taxon>
        <taxon>lamiids</taxon>
        <taxon>Lamiales</taxon>
        <taxon>Orobanchaceae</taxon>
        <taxon>Buchnereae</taxon>
        <taxon>Striga</taxon>
    </lineage>
</organism>
<name>A0A5A7RKC4_STRAF</name>
<dbReference type="Proteomes" id="UP000325081">
    <property type="component" value="Unassembled WGS sequence"/>
</dbReference>
<keyword evidence="1" id="KW-1133">Transmembrane helix</keyword>
<reference evidence="4" key="1">
    <citation type="journal article" date="2019" name="Curr. Biol.">
        <title>Genome Sequence of Striga asiatica Provides Insight into the Evolution of Plant Parasitism.</title>
        <authorList>
            <person name="Yoshida S."/>
            <person name="Kim S."/>
            <person name="Wafula E.K."/>
            <person name="Tanskanen J."/>
            <person name="Kim Y.M."/>
            <person name="Honaas L."/>
            <person name="Yang Z."/>
            <person name="Spallek T."/>
            <person name="Conn C.E."/>
            <person name="Ichihashi Y."/>
            <person name="Cheong K."/>
            <person name="Cui S."/>
            <person name="Der J.P."/>
            <person name="Gundlach H."/>
            <person name="Jiao Y."/>
            <person name="Hori C."/>
            <person name="Ishida J.K."/>
            <person name="Kasahara H."/>
            <person name="Kiba T."/>
            <person name="Kim M.S."/>
            <person name="Koo N."/>
            <person name="Laohavisit A."/>
            <person name="Lee Y.H."/>
            <person name="Lumba S."/>
            <person name="McCourt P."/>
            <person name="Mortimer J.C."/>
            <person name="Mutuku J.M."/>
            <person name="Nomura T."/>
            <person name="Sasaki-Sekimoto Y."/>
            <person name="Seto Y."/>
            <person name="Wang Y."/>
            <person name="Wakatake T."/>
            <person name="Sakakibara H."/>
            <person name="Demura T."/>
            <person name="Yamaguchi S."/>
            <person name="Yoneyama K."/>
            <person name="Manabe R.I."/>
            <person name="Nelson D.C."/>
            <person name="Schulman A.H."/>
            <person name="Timko M.P."/>
            <person name="dePamphilis C.W."/>
            <person name="Choi D."/>
            <person name="Shirasu K."/>
        </authorList>
    </citation>
    <scope>NUCLEOTIDE SEQUENCE [LARGE SCALE GENOMIC DNA]</scope>
    <source>
        <strain evidence="4">cv. UVA1</strain>
    </source>
</reference>
<evidence type="ECO:0000313" key="4">
    <source>
        <dbReference type="Proteomes" id="UP000325081"/>
    </source>
</evidence>
<feature type="signal peptide" evidence="2">
    <location>
        <begin position="1"/>
        <end position="21"/>
    </location>
</feature>
<evidence type="ECO:0000256" key="2">
    <source>
        <dbReference type="SAM" id="SignalP"/>
    </source>
</evidence>
<evidence type="ECO:0000313" key="3">
    <source>
        <dbReference type="EMBL" id="GER57646.1"/>
    </source>
</evidence>
<keyword evidence="2" id="KW-0732">Signal</keyword>
<evidence type="ECO:0000256" key="1">
    <source>
        <dbReference type="SAM" id="Phobius"/>
    </source>
</evidence>
<feature type="transmembrane region" description="Helical" evidence="1">
    <location>
        <begin position="161"/>
        <end position="184"/>
    </location>
</feature>
<sequence length="222" mass="26105">MSYSARMIVVLLLILPAVVVVLEIFSAAPKLRDEEDGPPIFTTPLWVADDDEEDVPSISTPESYLRCMRMLESDSCDFFMDEFCHMQFRHLPYVKLLPRNYVKALSIWYHNNQTRVDLKICQLNLSRCPEQTRKLYDAYEHDDRLWARPTKCRIINYQMKIPNVIICTNHSIILLLTSGAIWIFGTARNNQKRVDIEICSLNLNRCLEQTRKLYHTYLHDPH</sequence>